<keyword evidence="1" id="KW-0732">Signal</keyword>
<evidence type="ECO:0000259" key="2">
    <source>
        <dbReference type="Pfam" id="PF13387"/>
    </source>
</evidence>
<evidence type="ECO:0000313" key="5">
    <source>
        <dbReference type="EMBL" id="RUO58999.1"/>
    </source>
</evidence>
<feature type="chain" id="PRO_5019256038" evidence="1">
    <location>
        <begin position="25"/>
        <end position="613"/>
    </location>
</feature>
<protein>
    <submittedName>
        <fullName evidence="5">Uncharacterized protein</fullName>
    </submittedName>
</protein>
<dbReference type="Pfam" id="PF25222">
    <property type="entry name" value="DUF7840"/>
    <property type="match status" value="1"/>
</dbReference>
<reference evidence="6" key="1">
    <citation type="journal article" date="2018" name="Front. Microbiol.">
        <title>Genome-Based Analysis Reveals the Taxonomy and Diversity of the Family Idiomarinaceae.</title>
        <authorList>
            <person name="Liu Y."/>
            <person name="Lai Q."/>
            <person name="Shao Z."/>
        </authorList>
    </citation>
    <scope>NUCLEOTIDE SEQUENCE [LARGE SCALE GENOMIC DNA]</scope>
    <source>
        <strain evidence="6">CVS-6</strain>
    </source>
</reference>
<dbReference type="InterPro" id="IPR057162">
    <property type="entry name" value="DUF7840"/>
</dbReference>
<dbReference type="AlphaFoldDB" id="A0A432YDE0"/>
<keyword evidence="6" id="KW-1185">Reference proteome</keyword>
<organism evidence="5 6">
    <name type="scientific">Pseudidiomarina insulisalsae</name>
    <dbReference type="NCBI Taxonomy" id="575789"/>
    <lineage>
        <taxon>Bacteria</taxon>
        <taxon>Pseudomonadati</taxon>
        <taxon>Pseudomonadota</taxon>
        <taxon>Gammaproteobacteria</taxon>
        <taxon>Alteromonadales</taxon>
        <taxon>Idiomarinaceae</taxon>
        <taxon>Pseudidiomarina</taxon>
    </lineage>
</organism>
<dbReference type="EMBL" id="PIPY01000009">
    <property type="protein sequence ID" value="RUO58999.1"/>
    <property type="molecule type" value="Genomic_DNA"/>
</dbReference>
<accession>A0A432YDE0</accession>
<feature type="domain" description="DUF7840" evidence="3">
    <location>
        <begin position="399"/>
        <end position="612"/>
    </location>
</feature>
<comment type="caution">
    <text evidence="5">The sequence shown here is derived from an EMBL/GenBank/DDBJ whole genome shotgun (WGS) entry which is preliminary data.</text>
</comment>
<dbReference type="Proteomes" id="UP000288259">
    <property type="component" value="Unassembled WGS sequence"/>
</dbReference>
<sequence>MDQRMKLKLTLALALLLTSLTSMAADLSQLAAARTWQKLLHMPAMASASEIETPSFFLAKNGAVDAEAELRATLRLFHENAQQMCRFPARAAWLAQQQLLSFDYRQCDKLMQWLGGQTPDSVSVVFADGFLENPASFYGHLLIRVGSTSDTSARQLMANSFNFGARVPHDEDPVSYIIKGLVGGYRAAYSTTHFYRYDINYAEAELRNLWNYRLSTSPAQSRLLIWHLWELLQTDYAYFFSSRNCAYHMARALELVTDSQLVQSHDPFVLPADIIQRLNEATIDGHAAIAKRHLQPSRLYQFQQRWSQLIPDEKALLNAWLRNPGYFELTDFPAQSQQKVADVLTDFYAYRLHQLDQGTPEHQRLQREKQQLLRQRMLLPMTTGHDWQLAEPSAPESAQAPGLLRFGLDYTDTGSDSATRLSMNFRPAYYDVLQRQQGRLPNATLTMAELGLSADRNSLELEHFWLLRLHTLNESVSGLPGDGGASWGLELGWQRDRLRQPADDLSPIVTASYGHAFRIKNERVNLSLRTELRDPSAYVGGILAAPQLQWLSEGNRWRSQCTLRYEFDPGSRLEEPWYAGCEMAWHIAPQQDIRLSVARQKGSRIQLGWSWYW</sequence>
<proteinExistence type="predicted"/>
<dbReference type="InterPro" id="IPR057165">
    <property type="entry name" value="DUF7843"/>
</dbReference>
<dbReference type="Pfam" id="PF25225">
    <property type="entry name" value="DUF7843"/>
    <property type="match status" value="1"/>
</dbReference>
<feature type="signal peptide" evidence="1">
    <location>
        <begin position="1"/>
        <end position="24"/>
    </location>
</feature>
<evidence type="ECO:0000259" key="3">
    <source>
        <dbReference type="Pfam" id="PF25222"/>
    </source>
</evidence>
<evidence type="ECO:0000256" key="1">
    <source>
        <dbReference type="SAM" id="SignalP"/>
    </source>
</evidence>
<evidence type="ECO:0000313" key="6">
    <source>
        <dbReference type="Proteomes" id="UP000288259"/>
    </source>
</evidence>
<gene>
    <name evidence="5" type="ORF">CWI71_09265</name>
</gene>
<evidence type="ECO:0000259" key="4">
    <source>
        <dbReference type="Pfam" id="PF25225"/>
    </source>
</evidence>
<feature type="domain" description="Lnb N-terminal periplasmic" evidence="2">
    <location>
        <begin position="111"/>
        <end position="280"/>
    </location>
</feature>
<feature type="domain" description="DUF7843" evidence="4">
    <location>
        <begin position="29"/>
        <end position="97"/>
    </location>
</feature>
<dbReference type="InterPro" id="IPR025178">
    <property type="entry name" value="Lnb_N"/>
</dbReference>
<name>A0A432YDE0_9GAMM</name>
<dbReference type="Pfam" id="PF13387">
    <property type="entry name" value="Lnb_N"/>
    <property type="match status" value="1"/>
</dbReference>